<protein>
    <submittedName>
        <fullName evidence="2">Uncharacterized protein</fullName>
    </submittedName>
</protein>
<dbReference type="EMBL" id="QGDC01000003">
    <property type="protein sequence ID" value="RCH55723.1"/>
    <property type="molecule type" value="Genomic_DNA"/>
</dbReference>
<feature type="transmembrane region" description="Helical" evidence="1">
    <location>
        <begin position="7"/>
        <end position="24"/>
    </location>
</feature>
<evidence type="ECO:0000313" key="3">
    <source>
        <dbReference type="Proteomes" id="UP000253209"/>
    </source>
</evidence>
<sequence length="70" mass="8318">MKMILKYLSLLLTSGLIIPFYYYYTPCKYVAAYKQGSKTIYKHTKQQYKNNLIILDDMVIILFPALKKMK</sequence>
<dbReference type="Proteomes" id="UP000253209">
    <property type="component" value="Unassembled WGS sequence"/>
</dbReference>
<evidence type="ECO:0000313" key="2">
    <source>
        <dbReference type="EMBL" id="RCH55723.1"/>
    </source>
</evidence>
<accession>A0A367GSQ8</accession>
<keyword evidence="1" id="KW-1133">Transmembrane helix</keyword>
<keyword evidence="3" id="KW-1185">Reference proteome</keyword>
<dbReference type="AlphaFoldDB" id="A0A367GSQ8"/>
<keyword evidence="1" id="KW-0472">Membrane</keyword>
<organism evidence="2 3">
    <name type="scientific">Mucilaginibacter hurinus</name>
    <dbReference type="NCBI Taxonomy" id="2201324"/>
    <lineage>
        <taxon>Bacteria</taxon>
        <taxon>Pseudomonadati</taxon>
        <taxon>Bacteroidota</taxon>
        <taxon>Sphingobacteriia</taxon>
        <taxon>Sphingobacteriales</taxon>
        <taxon>Sphingobacteriaceae</taxon>
        <taxon>Mucilaginibacter</taxon>
    </lineage>
</organism>
<name>A0A367GSQ8_9SPHI</name>
<comment type="caution">
    <text evidence="2">The sequence shown here is derived from an EMBL/GenBank/DDBJ whole genome shotgun (WGS) entry which is preliminary data.</text>
</comment>
<evidence type="ECO:0000256" key="1">
    <source>
        <dbReference type="SAM" id="Phobius"/>
    </source>
</evidence>
<reference evidence="2 3" key="1">
    <citation type="submission" date="2018-05" db="EMBL/GenBank/DDBJ databases">
        <title>Mucilaginibacter hurinus sp. nov., isolated from briquette warehouse soil.</title>
        <authorList>
            <person name="Choi L."/>
        </authorList>
    </citation>
    <scope>NUCLEOTIDE SEQUENCE [LARGE SCALE GENOMIC DNA]</scope>
    <source>
        <strain evidence="2 3">ZR32</strain>
    </source>
</reference>
<keyword evidence="1" id="KW-0812">Transmembrane</keyword>
<gene>
    <name evidence="2" type="ORF">DJ568_07510</name>
</gene>
<proteinExistence type="predicted"/>